<reference evidence="1" key="1">
    <citation type="journal article" date="2022" name="bioRxiv">
        <title>Sequencing and chromosome-scale assembly of the giantPleurodeles waltlgenome.</title>
        <authorList>
            <person name="Brown T."/>
            <person name="Elewa A."/>
            <person name="Iarovenko S."/>
            <person name="Subramanian E."/>
            <person name="Araus A.J."/>
            <person name="Petzold A."/>
            <person name="Susuki M."/>
            <person name="Suzuki K.-i.T."/>
            <person name="Hayashi T."/>
            <person name="Toyoda A."/>
            <person name="Oliveira C."/>
            <person name="Osipova E."/>
            <person name="Leigh N.D."/>
            <person name="Simon A."/>
            <person name="Yun M.H."/>
        </authorList>
    </citation>
    <scope>NUCLEOTIDE SEQUENCE</scope>
    <source>
        <strain evidence="1">20211129_DDA</strain>
        <tissue evidence="1">Liver</tissue>
    </source>
</reference>
<gene>
    <name evidence="1" type="ORF">NDU88_007979</name>
</gene>
<keyword evidence="2" id="KW-1185">Reference proteome</keyword>
<proteinExistence type="predicted"/>
<accession>A0AAV7VR87</accession>
<sequence>MAQRNLNGLSAPLVCPSLGEAKEEAAAAAPGGSIAVDLSKYSGLSLMQLNELLEDEDKLHEISLEIEDVWPHTCASWMAQRNLNGLSAPLVCPSLGEAKEEAAAAAPGGSIAVDLSKFSGLSLMQLNELLEDEDKLHEISLEIEDVWSHRSN</sequence>
<evidence type="ECO:0000313" key="2">
    <source>
        <dbReference type="Proteomes" id="UP001066276"/>
    </source>
</evidence>
<name>A0AAV7VR87_PLEWA</name>
<evidence type="ECO:0000313" key="1">
    <source>
        <dbReference type="EMBL" id="KAJ1204198.1"/>
    </source>
</evidence>
<protein>
    <submittedName>
        <fullName evidence="1">Uncharacterized protein</fullName>
    </submittedName>
</protein>
<dbReference type="Proteomes" id="UP001066276">
    <property type="component" value="Chromosome 2_1"/>
</dbReference>
<comment type="caution">
    <text evidence="1">The sequence shown here is derived from an EMBL/GenBank/DDBJ whole genome shotgun (WGS) entry which is preliminary data.</text>
</comment>
<dbReference type="AlphaFoldDB" id="A0AAV7VR87"/>
<organism evidence="1 2">
    <name type="scientific">Pleurodeles waltl</name>
    <name type="common">Iberian ribbed newt</name>
    <dbReference type="NCBI Taxonomy" id="8319"/>
    <lineage>
        <taxon>Eukaryota</taxon>
        <taxon>Metazoa</taxon>
        <taxon>Chordata</taxon>
        <taxon>Craniata</taxon>
        <taxon>Vertebrata</taxon>
        <taxon>Euteleostomi</taxon>
        <taxon>Amphibia</taxon>
        <taxon>Batrachia</taxon>
        <taxon>Caudata</taxon>
        <taxon>Salamandroidea</taxon>
        <taxon>Salamandridae</taxon>
        <taxon>Pleurodelinae</taxon>
        <taxon>Pleurodeles</taxon>
    </lineage>
</organism>
<dbReference type="EMBL" id="JANPWB010000003">
    <property type="protein sequence ID" value="KAJ1204198.1"/>
    <property type="molecule type" value="Genomic_DNA"/>
</dbReference>